<evidence type="ECO:0000313" key="1">
    <source>
        <dbReference type="EMBL" id="MDC2888516.1"/>
    </source>
</evidence>
<dbReference type="Proteomes" id="UP001528411">
    <property type="component" value="Unassembled WGS sequence"/>
</dbReference>
<evidence type="ECO:0008006" key="3">
    <source>
        <dbReference type="Google" id="ProtNLM"/>
    </source>
</evidence>
<dbReference type="EMBL" id="JAQOMS010000002">
    <property type="protein sequence ID" value="MDC2888516.1"/>
    <property type="molecule type" value="Genomic_DNA"/>
</dbReference>
<dbReference type="RefSeq" id="WP_272180119.1">
    <property type="nucleotide sequence ID" value="NZ_JAQOMS010000002.1"/>
</dbReference>
<keyword evidence="2" id="KW-1185">Reference proteome</keyword>
<sequence length="93" mass="11098">MDHISGRAHNKNVIAIVKEEIHKPRIIYFEGSRHKLPRFHPPSYMHMCWLLKNLGIKTSRGNDWTPKRLFRMLQRNGYSGLWGVFHSQQDYSH</sequence>
<comment type="caution">
    <text evidence="1">The sequence shown here is derived from an EMBL/GenBank/DDBJ whole genome shotgun (WGS) entry which is preliminary data.</text>
</comment>
<gene>
    <name evidence="1" type="ORF">PN838_06820</name>
</gene>
<organism evidence="1 2">
    <name type="scientific">Psychrosphaera algicola</name>
    <dbReference type="NCBI Taxonomy" id="3023714"/>
    <lineage>
        <taxon>Bacteria</taxon>
        <taxon>Pseudomonadati</taxon>
        <taxon>Pseudomonadota</taxon>
        <taxon>Gammaproteobacteria</taxon>
        <taxon>Alteromonadales</taxon>
        <taxon>Pseudoalteromonadaceae</taxon>
        <taxon>Psychrosphaera</taxon>
    </lineage>
</organism>
<protein>
    <recommendedName>
        <fullName evidence="3">Recombinase domain-containing protein</fullName>
    </recommendedName>
</protein>
<proteinExistence type="predicted"/>
<reference evidence="1 2" key="1">
    <citation type="submission" date="2023-01" db="EMBL/GenBank/DDBJ databases">
        <title>Psychrosphaera sp. nov., isolated from marine algae.</title>
        <authorList>
            <person name="Bayburt H."/>
            <person name="Choi B.J."/>
            <person name="Kim J.M."/>
            <person name="Choi D.G."/>
            <person name="Jeon C.O."/>
        </authorList>
    </citation>
    <scope>NUCLEOTIDE SEQUENCE [LARGE SCALE GENOMIC DNA]</scope>
    <source>
        <strain evidence="1 2">G1-22</strain>
    </source>
</reference>
<accession>A0ABT5FD56</accession>
<name>A0ABT5FD56_9GAMM</name>
<evidence type="ECO:0000313" key="2">
    <source>
        <dbReference type="Proteomes" id="UP001528411"/>
    </source>
</evidence>